<feature type="region of interest" description="Disordered" evidence="1">
    <location>
        <begin position="1"/>
        <end position="33"/>
    </location>
</feature>
<gene>
    <name evidence="2" type="ORF">B0T24DRAFT_306168</name>
</gene>
<protein>
    <submittedName>
        <fullName evidence="2">Uncharacterized protein</fullName>
    </submittedName>
</protein>
<keyword evidence="3" id="KW-1185">Reference proteome</keyword>
<dbReference type="EMBL" id="JAULSN010000005">
    <property type="protein sequence ID" value="KAK3371165.1"/>
    <property type="molecule type" value="Genomic_DNA"/>
</dbReference>
<evidence type="ECO:0000313" key="2">
    <source>
        <dbReference type="EMBL" id="KAK3371165.1"/>
    </source>
</evidence>
<dbReference type="AlphaFoldDB" id="A0AAE0K872"/>
<accession>A0AAE0K872</accession>
<reference evidence="2" key="2">
    <citation type="submission" date="2023-06" db="EMBL/GenBank/DDBJ databases">
        <authorList>
            <consortium name="Lawrence Berkeley National Laboratory"/>
            <person name="Haridas S."/>
            <person name="Hensen N."/>
            <person name="Bonometti L."/>
            <person name="Westerberg I."/>
            <person name="Brannstrom I.O."/>
            <person name="Guillou S."/>
            <person name="Cros-Aarteil S."/>
            <person name="Calhoun S."/>
            <person name="Kuo A."/>
            <person name="Mondo S."/>
            <person name="Pangilinan J."/>
            <person name="Riley R."/>
            <person name="Labutti K."/>
            <person name="Andreopoulos B."/>
            <person name="Lipzen A."/>
            <person name="Chen C."/>
            <person name="Yanf M."/>
            <person name="Daum C."/>
            <person name="Ng V."/>
            <person name="Clum A."/>
            <person name="Steindorff A."/>
            <person name="Ohm R."/>
            <person name="Martin F."/>
            <person name="Silar P."/>
            <person name="Natvig D."/>
            <person name="Lalanne C."/>
            <person name="Gautier V."/>
            <person name="Ament-Velasquez S.L."/>
            <person name="Kruys A."/>
            <person name="Hutchinson M.I."/>
            <person name="Powell A.J."/>
            <person name="Barry K."/>
            <person name="Miller A.N."/>
            <person name="Grigoriev I.V."/>
            <person name="Debuchy R."/>
            <person name="Gladieux P."/>
            <person name="Thoren M.H."/>
            <person name="Johannesson H."/>
        </authorList>
    </citation>
    <scope>NUCLEOTIDE SEQUENCE</scope>
    <source>
        <strain evidence="2">CBS 958.72</strain>
    </source>
</reference>
<comment type="caution">
    <text evidence="2">The sequence shown here is derived from an EMBL/GenBank/DDBJ whole genome shotgun (WGS) entry which is preliminary data.</text>
</comment>
<name>A0AAE0K872_9PEZI</name>
<reference evidence="2" key="1">
    <citation type="journal article" date="2023" name="Mol. Phylogenet. Evol.">
        <title>Genome-scale phylogeny and comparative genomics of the fungal order Sordariales.</title>
        <authorList>
            <person name="Hensen N."/>
            <person name="Bonometti L."/>
            <person name="Westerberg I."/>
            <person name="Brannstrom I.O."/>
            <person name="Guillou S."/>
            <person name="Cros-Aarteil S."/>
            <person name="Calhoun S."/>
            <person name="Haridas S."/>
            <person name="Kuo A."/>
            <person name="Mondo S."/>
            <person name="Pangilinan J."/>
            <person name="Riley R."/>
            <person name="LaButti K."/>
            <person name="Andreopoulos B."/>
            <person name="Lipzen A."/>
            <person name="Chen C."/>
            <person name="Yan M."/>
            <person name="Daum C."/>
            <person name="Ng V."/>
            <person name="Clum A."/>
            <person name="Steindorff A."/>
            <person name="Ohm R.A."/>
            <person name="Martin F."/>
            <person name="Silar P."/>
            <person name="Natvig D.O."/>
            <person name="Lalanne C."/>
            <person name="Gautier V."/>
            <person name="Ament-Velasquez S.L."/>
            <person name="Kruys A."/>
            <person name="Hutchinson M.I."/>
            <person name="Powell A.J."/>
            <person name="Barry K."/>
            <person name="Miller A.N."/>
            <person name="Grigoriev I.V."/>
            <person name="Debuchy R."/>
            <person name="Gladieux P."/>
            <person name="Hiltunen Thoren M."/>
            <person name="Johannesson H."/>
        </authorList>
    </citation>
    <scope>NUCLEOTIDE SEQUENCE</scope>
    <source>
        <strain evidence="2">CBS 958.72</strain>
    </source>
</reference>
<dbReference type="Proteomes" id="UP001287356">
    <property type="component" value="Unassembled WGS sequence"/>
</dbReference>
<sequence>MIETSQDTRERKRENSFPFKEEKAAGDGTARLPGDNNLPCTLQYCRTWGRGRGKKKKRALSVASTRNLFLWFSLSAGTRITTRSMARGIRSAAGAWAAGSCFGPGQGPQPHSRAHRGSELQRTEVLSRTAGHGSVTPLAEPLRQAAAACPRPSVQAIGRSDGNVLLRARHLGGPWLAANLPIKKECLNRMAWMDGWMELS</sequence>
<evidence type="ECO:0000256" key="1">
    <source>
        <dbReference type="SAM" id="MobiDB-lite"/>
    </source>
</evidence>
<feature type="region of interest" description="Disordered" evidence="1">
    <location>
        <begin position="101"/>
        <end position="135"/>
    </location>
</feature>
<proteinExistence type="predicted"/>
<organism evidence="2 3">
    <name type="scientific">Lasiosphaeria ovina</name>
    <dbReference type="NCBI Taxonomy" id="92902"/>
    <lineage>
        <taxon>Eukaryota</taxon>
        <taxon>Fungi</taxon>
        <taxon>Dikarya</taxon>
        <taxon>Ascomycota</taxon>
        <taxon>Pezizomycotina</taxon>
        <taxon>Sordariomycetes</taxon>
        <taxon>Sordariomycetidae</taxon>
        <taxon>Sordariales</taxon>
        <taxon>Lasiosphaeriaceae</taxon>
        <taxon>Lasiosphaeria</taxon>
    </lineage>
</organism>
<feature type="compositionally biased region" description="Basic and acidic residues" evidence="1">
    <location>
        <begin position="1"/>
        <end position="25"/>
    </location>
</feature>
<evidence type="ECO:0000313" key="3">
    <source>
        <dbReference type="Proteomes" id="UP001287356"/>
    </source>
</evidence>